<feature type="transmembrane region" description="Helical" evidence="1">
    <location>
        <begin position="324"/>
        <end position="346"/>
    </location>
</feature>
<proteinExistence type="predicted"/>
<reference evidence="3" key="2">
    <citation type="submission" date="2022-01" db="EMBL/GenBank/DDBJ databases">
        <authorList>
            <person name="Zivanovic Y."/>
            <person name="Moreira D."/>
            <person name="Lopez-Garcia P."/>
        </authorList>
    </citation>
    <scope>NUCLEOTIDE SEQUENCE</scope>
    <source>
        <strain evidence="3">G9</strain>
    </source>
</reference>
<feature type="domain" description="Heparan-alpha-glucosaminide N-acetyltransferase catalytic" evidence="2">
    <location>
        <begin position="17"/>
        <end position="159"/>
    </location>
</feature>
<feature type="transmembrane region" description="Helical" evidence="1">
    <location>
        <begin position="358"/>
        <end position="378"/>
    </location>
</feature>
<keyword evidence="1" id="KW-0812">Transmembrane</keyword>
<reference evidence="3" key="1">
    <citation type="journal article" date="2022" name="Genome Biol. Evol.">
        <title>A New Gene Family Diagnostic for Intracellular Biomineralization of Amorphous Ca Carbonates by Cyanobacteria.</title>
        <authorList>
            <person name="Benzerara K."/>
            <person name="Duprat E."/>
            <person name="Bitard-Feildel T."/>
            <person name="Caumes G."/>
            <person name="Cassier-Chauvat C."/>
            <person name="Chauvat F."/>
            <person name="Dezi M."/>
            <person name="Diop S.I."/>
            <person name="Gaschignard G."/>
            <person name="Gorgen S."/>
            <person name="Gugger M."/>
            <person name="Lopez-Garcia P."/>
            <person name="Millet M."/>
            <person name="Skouri-Panet F."/>
            <person name="Moreira D."/>
            <person name="Callebaut I."/>
        </authorList>
    </citation>
    <scope>NUCLEOTIDE SEQUENCE</scope>
    <source>
        <strain evidence="3">G9</strain>
    </source>
</reference>
<evidence type="ECO:0000313" key="4">
    <source>
        <dbReference type="Proteomes" id="UP001154265"/>
    </source>
</evidence>
<feature type="transmembrane region" description="Helical" evidence="1">
    <location>
        <begin position="116"/>
        <end position="134"/>
    </location>
</feature>
<feature type="transmembrane region" description="Helical" evidence="1">
    <location>
        <begin position="243"/>
        <end position="261"/>
    </location>
</feature>
<evidence type="ECO:0000259" key="2">
    <source>
        <dbReference type="Pfam" id="PF07786"/>
    </source>
</evidence>
<sequence>MAHSPESQVKDAKSSQRVNCVDVMRGLALLGMVLCHYPIFLSSGEEGDRALYFVSNHLLGDFPASWFVFLVGVSVVLSSQKREISVYDVRRYLTRGGVLFAYGLLFLFLVQGPENLWIWDILTFIAAATIVLGFCRPLPSWAIIALAAVIWLVTPQVRSLTPIAPFYGGEFLPVDWISDYFPNVLFDPASDYEPTGKAVDIFVGFLYGAQFPLFPWITFPLVGLVVGRRLVGGFMAKDTPMLLGLGTLFAVAGLGKAFWAANNPPHDVVGGYLTPLSFYPLSFSMNTLLLGIILLVFTGLWHLYDSRPLESKFLRGSLAYLRQLSRYSLTIYISHFALFFIPLRLIDYFTGNDYLYDLMSTGLALGLAIVLMALYYPVLVQWDKIKGKFSFEWFLASTVALLMGKPMQKTASNNR</sequence>
<dbReference type="Proteomes" id="UP001154265">
    <property type="component" value="Unassembled WGS sequence"/>
</dbReference>
<feature type="transmembrane region" description="Helical" evidence="1">
    <location>
        <begin position="92"/>
        <end position="110"/>
    </location>
</feature>
<feature type="transmembrane region" description="Helical" evidence="1">
    <location>
        <begin position="281"/>
        <end position="304"/>
    </location>
</feature>
<accession>A0ABT6F2W7</accession>
<comment type="caution">
    <text evidence="3">The sequence shown here is derived from an EMBL/GenBank/DDBJ whole genome shotgun (WGS) entry which is preliminary data.</text>
</comment>
<evidence type="ECO:0000256" key="1">
    <source>
        <dbReference type="SAM" id="Phobius"/>
    </source>
</evidence>
<keyword evidence="1" id="KW-0472">Membrane</keyword>
<protein>
    <submittedName>
        <fullName evidence="3">DUF1624 domain-containing protein</fullName>
    </submittedName>
</protein>
<keyword evidence="4" id="KW-1185">Reference proteome</keyword>
<feature type="transmembrane region" description="Helical" evidence="1">
    <location>
        <begin position="23"/>
        <end position="42"/>
    </location>
</feature>
<dbReference type="Pfam" id="PF07786">
    <property type="entry name" value="HGSNAT_cat"/>
    <property type="match status" value="1"/>
</dbReference>
<feature type="transmembrane region" description="Helical" evidence="1">
    <location>
        <begin position="62"/>
        <end position="80"/>
    </location>
</feature>
<feature type="transmembrane region" description="Helical" evidence="1">
    <location>
        <begin position="213"/>
        <end position="231"/>
    </location>
</feature>
<feature type="transmembrane region" description="Helical" evidence="1">
    <location>
        <begin position="141"/>
        <end position="157"/>
    </location>
</feature>
<dbReference type="InterPro" id="IPR012429">
    <property type="entry name" value="HGSNAT_cat"/>
</dbReference>
<organism evidence="3 4">
    <name type="scientific">Candidatus Synechococcus calcipolaris G9</name>
    <dbReference type="NCBI Taxonomy" id="1497997"/>
    <lineage>
        <taxon>Bacteria</taxon>
        <taxon>Bacillati</taxon>
        <taxon>Cyanobacteriota</taxon>
        <taxon>Cyanophyceae</taxon>
        <taxon>Synechococcales</taxon>
        <taxon>Synechococcaceae</taxon>
        <taxon>Synechococcus</taxon>
    </lineage>
</organism>
<dbReference type="EMBL" id="JAKKUT010000008">
    <property type="protein sequence ID" value="MDG2992179.1"/>
    <property type="molecule type" value="Genomic_DNA"/>
</dbReference>
<evidence type="ECO:0000313" key="3">
    <source>
        <dbReference type="EMBL" id="MDG2992179.1"/>
    </source>
</evidence>
<name>A0ABT6F2W7_9SYNE</name>
<keyword evidence="1" id="KW-1133">Transmembrane helix</keyword>
<gene>
    <name evidence="3" type="ORF">L3556_14760</name>
</gene>
<dbReference type="RefSeq" id="WP_277868103.1">
    <property type="nucleotide sequence ID" value="NZ_JAKKUT010000008.1"/>
</dbReference>